<evidence type="ECO:0000256" key="1">
    <source>
        <dbReference type="SAM" id="MobiDB-lite"/>
    </source>
</evidence>
<reference evidence="2 3" key="1">
    <citation type="submission" date="2024-02" db="EMBL/GenBank/DDBJ databases">
        <authorList>
            <person name="Chen Y."/>
            <person name="Shah S."/>
            <person name="Dougan E. K."/>
            <person name="Thang M."/>
            <person name="Chan C."/>
        </authorList>
    </citation>
    <scope>NUCLEOTIDE SEQUENCE [LARGE SCALE GENOMIC DNA]</scope>
</reference>
<sequence length="735" mass="82263">MSEEEEQESQEVCDEPSVSIAYKLEVAFHGSKPVPIPSSFVVEDDEGKKYLKIQGSAPWLSRLLCKCSNRETSLDNGPKLSDLKKKRNEQLQPKSSDGNNVAEKKMKAPQVVCIDVCNTQVQILCHKSEHSRQLDEMLTSMWKQAEELKNPDLAYRCWGTAAVRLVLHCLNKEKAAKAEAYESFEKIVQLFSEELTRSPLTRPIDSSASTGGPDAGVRDLLNASSQEVALLQNSHIKIGGRYCNSEYPDQLLVLKSLDDHKATFEHRPLFGEALVVHEDLDSLRKWKATKKDVTTMCPKAVCIARLPHNLDMVQKEMDKAQATALLMEAYMTNKPNDDTLLAFTCHPANLVLMKNVKKKQLKLYPMGTCSFIPAKEQETFLEKTKNAVVWYKEKPYQVQAFKAFSSFTKPDTEAGTLCPYFWVKSCDDQEEVNLQKSWTVYKGLKIPILENGEMIEAQTVLLKSAEQLEQPPAKKGKAKVNTEDTNANLQKDALDFLIQFTTKMEEVQPLHAGLAKYPPSPYDIGQVMGMSCQFMKMMVEQAKALDAMKSQFLANDKGGLSKSSSGLSVGSADQSQEPTALLHGKVLPTALEPLPLLAPPAGEENKPDDPGQPQGLNKSNDKKSLEDYEMEAKEALSKRKAKEMDAVMKKPATKASSQGVTLNKNVTKKRKDYVDDKGHVTPAFLKGIYGCIRCRGNINGCSVRQSEHFGGQRFSSRDEYNKWYQKKQQTNNKRK</sequence>
<dbReference type="EMBL" id="CAXAMN010028606">
    <property type="protein sequence ID" value="CAK9117193.1"/>
    <property type="molecule type" value="Genomic_DNA"/>
</dbReference>
<dbReference type="Proteomes" id="UP001642484">
    <property type="component" value="Unassembled WGS sequence"/>
</dbReference>
<accession>A0ABP0SXN9</accession>
<keyword evidence="3" id="KW-1185">Reference proteome</keyword>
<feature type="compositionally biased region" description="Polar residues" evidence="1">
    <location>
        <begin position="90"/>
        <end position="99"/>
    </location>
</feature>
<proteinExistence type="predicted"/>
<protein>
    <submittedName>
        <fullName evidence="2">Uncharacterized protein</fullName>
    </submittedName>
</protein>
<gene>
    <name evidence="2" type="ORF">CCMP2556_LOCUS54579</name>
</gene>
<feature type="region of interest" description="Disordered" evidence="1">
    <location>
        <begin position="74"/>
        <end position="102"/>
    </location>
</feature>
<evidence type="ECO:0000313" key="2">
    <source>
        <dbReference type="EMBL" id="CAK9117193.1"/>
    </source>
</evidence>
<evidence type="ECO:0000313" key="3">
    <source>
        <dbReference type="Proteomes" id="UP001642484"/>
    </source>
</evidence>
<comment type="caution">
    <text evidence="2">The sequence shown here is derived from an EMBL/GenBank/DDBJ whole genome shotgun (WGS) entry which is preliminary data.</text>
</comment>
<feature type="region of interest" description="Disordered" evidence="1">
    <location>
        <begin position="595"/>
        <end position="625"/>
    </location>
</feature>
<organism evidence="2 3">
    <name type="scientific">Durusdinium trenchii</name>
    <dbReference type="NCBI Taxonomy" id="1381693"/>
    <lineage>
        <taxon>Eukaryota</taxon>
        <taxon>Sar</taxon>
        <taxon>Alveolata</taxon>
        <taxon>Dinophyceae</taxon>
        <taxon>Suessiales</taxon>
        <taxon>Symbiodiniaceae</taxon>
        <taxon>Durusdinium</taxon>
    </lineage>
</organism>
<name>A0ABP0SXN9_9DINO</name>